<organism evidence="2 3">
    <name type="scientific">Mucuna pruriens</name>
    <name type="common">Velvet bean</name>
    <name type="synonym">Dolichos pruriens</name>
    <dbReference type="NCBI Taxonomy" id="157652"/>
    <lineage>
        <taxon>Eukaryota</taxon>
        <taxon>Viridiplantae</taxon>
        <taxon>Streptophyta</taxon>
        <taxon>Embryophyta</taxon>
        <taxon>Tracheophyta</taxon>
        <taxon>Spermatophyta</taxon>
        <taxon>Magnoliopsida</taxon>
        <taxon>eudicotyledons</taxon>
        <taxon>Gunneridae</taxon>
        <taxon>Pentapetalae</taxon>
        <taxon>rosids</taxon>
        <taxon>fabids</taxon>
        <taxon>Fabales</taxon>
        <taxon>Fabaceae</taxon>
        <taxon>Papilionoideae</taxon>
        <taxon>50 kb inversion clade</taxon>
        <taxon>NPAAA clade</taxon>
        <taxon>indigoferoid/millettioid clade</taxon>
        <taxon>Phaseoleae</taxon>
        <taxon>Mucuna</taxon>
    </lineage>
</organism>
<evidence type="ECO:0000313" key="2">
    <source>
        <dbReference type="EMBL" id="RDY07532.1"/>
    </source>
</evidence>
<feature type="non-terminal residue" evidence="2">
    <location>
        <position position="1"/>
    </location>
</feature>
<reference evidence="2" key="1">
    <citation type="submission" date="2018-05" db="EMBL/GenBank/DDBJ databases">
        <title>Draft genome of Mucuna pruriens seed.</title>
        <authorList>
            <person name="Nnadi N.E."/>
            <person name="Vos R."/>
            <person name="Hasami M.H."/>
            <person name="Devisetty U.K."/>
            <person name="Aguiy J.C."/>
        </authorList>
    </citation>
    <scope>NUCLEOTIDE SEQUENCE [LARGE SCALE GENOMIC DNA]</scope>
    <source>
        <strain evidence="2">JCA_2017</strain>
    </source>
</reference>
<feature type="region of interest" description="Disordered" evidence="1">
    <location>
        <begin position="16"/>
        <end position="40"/>
    </location>
</feature>
<gene>
    <name evidence="2" type="ORF">CR513_08347</name>
</gene>
<protein>
    <submittedName>
        <fullName evidence="2">Uncharacterized protein</fullName>
    </submittedName>
</protein>
<dbReference type="Proteomes" id="UP000257109">
    <property type="component" value="Unassembled WGS sequence"/>
</dbReference>
<keyword evidence="3" id="KW-1185">Reference proteome</keyword>
<proteinExistence type="predicted"/>
<dbReference type="EMBL" id="QJKJ01001446">
    <property type="protein sequence ID" value="RDY07532.1"/>
    <property type="molecule type" value="Genomic_DNA"/>
</dbReference>
<sequence>MKNVIKAVKKKLKLWSKKKRKKTHQHDCCSSSTTQPSAPPLPCPSSWLQVEYNYDYGTFLPPPPEVAQPQEIRTDSSLVSRTPNSSHQQYMISVTEPVYGIPVPASQN</sequence>
<comment type="caution">
    <text evidence="2">The sequence shown here is derived from an EMBL/GenBank/DDBJ whole genome shotgun (WGS) entry which is preliminary data.</text>
</comment>
<accession>A0A371HXM6</accession>
<evidence type="ECO:0000256" key="1">
    <source>
        <dbReference type="SAM" id="MobiDB-lite"/>
    </source>
</evidence>
<evidence type="ECO:0000313" key="3">
    <source>
        <dbReference type="Proteomes" id="UP000257109"/>
    </source>
</evidence>
<feature type="compositionally biased region" description="Polar residues" evidence="1">
    <location>
        <begin position="75"/>
        <end position="87"/>
    </location>
</feature>
<feature type="region of interest" description="Disordered" evidence="1">
    <location>
        <begin position="63"/>
        <end position="87"/>
    </location>
</feature>
<name>A0A371HXM6_MUCPR</name>
<dbReference type="OrthoDB" id="1433808at2759"/>
<dbReference type="AlphaFoldDB" id="A0A371HXM6"/>